<keyword evidence="4" id="KW-0670">Pyruvate</keyword>
<keyword evidence="5" id="KW-1185">Reference proteome</keyword>
<keyword evidence="1" id="KW-0175">Coiled coil</keyword>
<dbReference type="AlphaFoldDB" id="A0A8H4EK06"/>
<dbReference type="PROSITE" id="PS50943">
    <property type="entry name" value="HTH_CROC1"/>
    <property type="match status" value="1"/>
</dbReference>
<feature type="compositionally biased region" description="Acidic residues" evidence="2">
    <location>
        <begin position="112"/>
        <end position="136"/>
    </location>
</feature>
<gene>
    <name evidence="4" type="ORF">F8M41_020096</name>
</gene>
<sequence>MNATGRCMKRKQTQNGGNDEGPNKRSRRIPDYTHLEKLVEVYEVKIAELQKQIIINENNSNSFISTDSLVKELSAKIILLEEKSEEIADLKNTVSRLQNINLALMDSIKNDEDQENQDGDGEPENNEPSAGEEDEPGQPNAILNVPGLVICGNTLNKLECYKSEFNYADDDHTMGSTCNEYLSNKTINASIFVNMRGRDLTNRLCYILNPSRSFNKSFCDYLLSSLQNFDNSTQKIVIALWSDEKTNNTPSLSYLYVTRIESYNVIETDTITGGGTDQKPGAMVKYDEKFTSFDLAGFAISRNFSGLFHRIIKIIHN</sequence>
<dbReference type="Proteomes" id="UP000439903">
    <property type="component" value="Unassembled WGS sequence"/>
</dbReference>
<organism evidence="4 5">
    <name type="scientific">Gigaspora margarita</name>
    <dbReference type="NCBI Taxonomy" id="4874"/>
    <lineage>
        <taxon>Eukaryota</taxon>
        <taxon>Fungi</taxon>
        <taxon>Fungi incertae sedis</taxon>
        <taxon>Mucoromycota</taxon>
        <taxon>Glomeromycotina</taxon>
        <taxon>Glomeromycetes</taxon>
        <taxon>Diversisporales</taxon>
        <taxon>Gigasporaceae</taxon>
        <taxon>Gigaspora</taxon>
    </lineage>
</organism>
<evidence type="ECO:0000313" key="4">
    <source>
        <dbReference type="EMBL" id="KAF0501238.1"/>
    </source>
</evidence>
<protein>
    <submittedName>
        <fullName evidence="4">Glyoxylate/hydroxypyruvate reductase</fullName>
    </submittedName>
</protein>
<dbReference type="EMBL" id="WTPW01000541">
    <property type="protein sequence ID" value="KAF0501238.1"/>
    <property type="molecule type" value="Genomic_DNA"/>
</dbReference>
<evidence type="ECO:0000256" key="1">
    <source>
        <dbReference type="SAM" id="Coils"/>
    </source>
</evidence>
<evidence type="ECO:0000259" key="3">
    <source>
        <dbReference type="PROSITE" id="PS50943"/>
    </source>
</evidence>
<evidence type="ECO:0000256" key="2">
    <source>
        <dbReference type="SAM" id="MobiDB-lite"/>
    </source>
</evidence>
<evidence type="ECO:0000313" key="5">
    <source>
        <dbReference type="Proteomes" id="UP000439903"/>
    </source>
</evidence>
<feature type="region of interest" description="Disordered" evidence="2">
    <location>
        <begin position="1"/>
        <end position="29"/>
    </location>
</feature>
<comment type="caution">
    <text evidence="4">The sequence shown here is derived from an EMBL/GenBank/DDBJ whole genome shotgun (WGS) entry which is preliminary data.</text>
</comment>
<reference evidence="4 5" key="1">
    <citation type="journal article" date="2019" name="Environ. Microbiol.">
        <title>At the nexus of three kingdoms: the genome of the mycorrhizal fungus Gigaspora margarita provides insights into plant, endobacterial and fungal interactions.</title>
        <authorList>
            <person name="Venice F."/>
            <person name="Ghignone S."/>
            <person name="Salvioli di Fossalunga A."/>
            <person name="Amselem J."/>
            <person name="Novero M."/>
            <person name="Xianan X."/>
            <person name="Sedzielewska Toro K."/>
            <person name="Morin E."/>
            <person name="Lipzen A."/>
            <person name="Grigoriev I.V."/>
            <person name="Henrissat B."/>
            <person name="Martin F.M."/>
            <person name="Bonfante P."/>
        </authorList>
    </citation>
    <scope>NUCLEOTIDE SEQUENCE [LARGE SCALE GENOMIC DNA]</scope>
    <source>
        <strain evidence="4 5">BEG34</strain>
    </source>
</reference>
<feature type="domain" description="HTH cro/C1-type" evidence="3">
    <location>
        <begin position="27"/>
        <end position="49"/>
    </location>
</feature>
<proteinExistence type="predicted"/>
<accession>A0A8H4EK06</accession>
<dbReference type="InterPro" id="IPR001387">
    <property type="entry name" value="Cro/C1-type_HTH"/>
</dbReference>
<feature type="coiled-coil region" evidence="1">
    <location>
        <begin position="32"/>
        <end position="100"/>
    </location>
</feature>
<dbReference type="OrthoDB" id="5594682at2759"/>
<name>A0A8H4EK06_GIGMA</name>
<feature type="region of interest" description="Disordered" evidence="2">
    <location>
        <begin position="111"/>
        <end position="139"/>
    </location>
</feature>